<protein>
    <recommendedName>
        <fullName evidence="8">Cytidylate kinase</fullName>
        <shortName evidence="8">CK</shortName>
        <ecNumber evidence="8">2.7.4.25</ecNumber>
    </recommendedName>
    <alternativeName>
        <fullName evidence="8">Cytidine monophosphate kinase</fullName>
        <shortName evidence="8">CMP kinase</shortName>
    </alternativeName>
</protein>
<evidence type="ECO:0000256" key="1">
    <source>
        <dbReference type="ARBA" id="ARBA00009427"/>
    </source>
</evidence>
<dbReference type="STRING" id="1262585.BJI46_13370"/>
<dbReference type="GO" id="GO:0006220">
    <property type="term" value="P:pyrimidine nucleotide metabolic process"/>
    <property type="evidence" value="ECO:0007669"/>
    <property type="project" value="UniProtKB-UniRule"/>
</dbReference>
<dbReference type="GO" id="GO:0005829">
    <property type="term" value="C:cytosol"/>
    <property type="evidence" value="ECO:0007669"/>
    <property type="project" value="TreeGrafter"/>
</dbReference>
<keyword evidence="4 8" id="KW-0418">Kinase</keyword>
<dbReference type="GO" id="GO:0015949">
    <property type="term" value="P:nucleobase-containing small molecule interconversion"/>
    <property type="evidence" value="ECO:0007669"/>
    <property type="project" value="TreeGrafter"/>
</dbReference>
<gene>
    <name evidence="8" type="primary">cmk</name>
    <name evidence="10" type="ORF">BJI46_13370</name>
</gene>
<evidence type="ECO:0000256" key="2">
    <source>
        <dbReference type="ARBA" id="ARBA00022679"/>
    </source>
</evidence>
<dbReference type="CDD" id="cd02020">
    <property type="entry name" value="CMPK"/>
    <property type="match status" value="1"/>
</dbReference>
<keyword evidence="2 8" id="KW-0808">Transferase</keyword>
<dbReference type="HAMAP" id="MF_00238">
    <property type="entry name" value="Cytidyl_kinase_type1"/>
    <property type="match status" value="1"/>
</dbReference>
<proteinExistence type="inferred from homology"/>
<dbReference type="OrthoDB" id="9807434at2"/>
<dbReference type="InterPro" id="IPR027417">
    <property type="entry name" value="P-loop_NTPase"/>
</dbReference>
<evidence type="ECO:0000256" key="5">
    <source>
        <dbReference type="ARBA" id="ARBA00022840"/>
    </source>
</evidence>
<dbReference type="GO" id="GO:0036431">
    <property type="term" value="F:dCMP kinase activity"/>
    <property type="evidence" value="ECO:0007669"/>
    <property type="project" value="InterPro"/>
</dbReference>
<dbReference type="Pfam" id="PF02224">
    <property type="entry name" value="Cytidylate_kin"/>
    <property type="match status" value="1"/>
</dbReference>
<accession>A0A1E7R5N9</accession>
<evidence type="ECO:0000256" key="3">
    <source>
        <dbReference type="ARBA" id="ARBA00022741"/>
    </source>
</evidence>
<comment type="caution">
    <text evidence="10">The sequence shown here is derived from an EMBL/GenBank/DDBJ whole genome shotgun (WGS) entry which is preliminary data.</text>
</comment>
<dbReference type="RefSeq" id="WP_070070136.1">
    <property type="nucleotide sequence ID" value="NZ_MKKK01000031.1"/>
</dbReference>
<evidence type="ECO:0000313" key="11">
    <source>
        <dbReference type="Proteomes" id="UP000185895"/>
    </source>
</evidence>
<comment type="catalytic activity">
    <reaction evidence="6 8">
        <text>dCMP + ATP = dCDP + ADP</text>
        <dbReference type="Rhea" id="RHEA:25094"/>
        <dbReference type="ChEBI" id="CHEBI:30616"/>
        <dbReference type="ChEBI" id="CHEBI:57566"/>
        <dbReference type="ChEBI" id="CHEBI:58593"/>
        <dbReference type="ChEBI" id="CHEBI:456216"/>
        <dbReference type="EC" id="2.7.4.25"/>
    </reaction>
</comment>
<dbReference type="Gene3D" id="3.40.50.300">
    <property type="entry name" value="P-loop containing nucleotide triphosphate hydrolases"/>
    <property type="match status" value="1"/>
</dbReference>
<keyword evidence="11" id="KW-1185">Reference proteome</keyword>
<name>A0A1E7R5N9_9GAMM</name>
<feature type="domain" description="Cytidylate kinase" evidence="9">
    <location>
        <begin position="6"/>
        <end position="221"/>
    </location>
</feature>
<evidence type="ECO:0000256" key="8">
    <source>
        <dbReference type="HAMAP-Rule" id="MF_00238"/>
    </source>
</evidence>
<dbReference type="Proteomes" id="UP000185895">
    <property type="component" value="Unassembled WGS sequence"/>
</dbReference>
<dbReference type="InterPro" id="IPR003136">
    <property type="entry name" value="Cytidylate_kin"/>
</dbReference>
<dbReference type="PANTHER" id="PTHR21299">
    <property type="entry name" value="CYTIDYLATE KINASE/PANTOATE-BETA-ALANINE LIGASE"/>
    <property type="match status" value="1"/>
</dbReference>
<dbReference type="EC" id="2.7.4.25" evidence="8"/>
<keyword evidence="5 8" id="KW-0067">ATP-binding</keyword>
<comment type="catalytic activity">
    <reaction evidence="7 8">
        <text>CMP + ATP = CDP + ADP</text>
        <dbReference type="Rhea" id="RHEA:11600"/>
        <dbReference type="ChEBI" id="CHEBI:30616"/>
        <dbReference type="ChEBI" id="CHEBI:58069"/>
        <dbReference type="ChEBI" id="CHEBI:60377"/>
        <dbReference type="ChEBI" id="CHEBI:456216"/>
        <dbReference type="EC" id="2.7.4.25"/>
    </reaction>
</comment>
<dbReference type="AlphaFoldDB" id="A0A1E7R5N9"/>
<dbReference type="EMBL" id="MKKK01000031">
    <property type="protein sequence ID" value="OEY94644.1"/>
    <property type="molecule type" value="Genomic_DNA"/>
</dbReference>
<evidence type="ECO:0000259" key="9">
    <source>
        <dbReference type="Pfam" id="PF02224"/>
    </source>
</evidence>
<feature type="binding site" evidence="8">
    <location>
        <begin position="10"/>
        <end position="18"/>
    </location>
    <ligand>
        <name>ATP</name>
        <dbReference type="ChEBI" id="CHEBI:30616"/>
    </ligand>
</feature>
<reference evidence="10 11" key="1">
    <citation type="submission" date="2016-09" db="EMBL/GenBank/DDBJ databases">
        <authorList>
            <person name="Capua I."/>
            <person name="De Benedictis P."/>
            <person name="Joannis T."/>
            <person name="Lombin L.H."/>
            <person name="Cattoli G."/>
        </authorList>
    </citation>
    <scope>NUCLEOTIDE SEQUENCE [LARGE SCALE GENOMIC DNA]</scope>
    <source>
        <strain evidence="10 11">ANC 4671</strain>
    </source>
</reference>
<keyword evidence="8" id="KW-0963">Cytoplasm</keyword>
<dbReference type="InterPro" id="IPR011994">
    <property type="entry name" value="Cytidylate_kinase_dom"/>
</dbReference>
<evidence type="ECO:0000313" key="10">
    <source>
        <dbReference type="EMBL" id="OEY94644.1"/>
    </source>
</evidence>
<dbReference type="SUPFAM" id="SSF52540">
    <property type="entry name" value="P-loop containing nucleoside triphosphate hydrolases"/>
    <property type="match status" value="1"/>
</dbReference>
<sequence length="231" mass="25144">MAIKIITIDGPSGSGKGTLAAKLAQHYQFHLLDSGAIYRLLGLKLLKKNLLSQLDTQLKVCVQTAEKLDIEFKSIEDGLLVLLDGQDVSKEIRTETVGEYASKVAAIPELRAALLQRQRDFAVAPGLVADGRDMGTLVFPEAQVKLFLTASAQSRAERRVKQLQQMGVAAKIDGILANIEARDQRDTQRAVAPLKAAVDAKIIDSSKLSIDEVFAEMLTHIDHSFAISHSD</sequence>
<comment type="similarity">
    <text evidence="1 8">Belongs to the cytidylate kinase family. Type 1 subfamily.</text>
</comment>
<dbReference type="PANTHER" id="PTHR21299:SF2">
    <property type="entry name" value="CYTIDYLATE KINASE"/>
    <property type="match status" value="1"/>
</dbReference>
<dbReference type="NCBIfam" id="TIGR00017">
    <property type="entry name" value="cmk"/>
    <property type="match status" value="1"/>
</dbReference>
<evidence type="ECO:0000256" key="6">
    <source>
        <dbReference type="ARBA" id="ARBA00047615"/>
    </source>
</evidence>
<keyword evidence="3 8" id="KW-0547">Nucleotide-binding</keyword>
<evidence type="ECO:0000256" key="7">
    <source>
        <dbReference type="ARBA" id="ARBA00048478"/>
    </source>
</evidence>
<comment type="subcellular location">
    <subcellularLocation>
        <location evidence="8">Cytoplasm</location>
    </subcellularLocation>
</comment>
<evidence type="ECO:0000256" key="4">
    <source>
        <dbReference type="ARBA" id="ARBA00022777"/>
    </source>
</evidence>
<organism evidence="10 11">
    <name type="scientific">Acinetobacter qingfengensis</name>
    <dbReference type="NCBI Taxonomy" id="1262585"/>
    <lineage>
        <taxon>Bacteria</taxon>
        <taxon>Pseudomonadati</taxon>
        <taxon>Pseudomonadota</taxon>
        <taxon>Gammaproteobacteria</taxon>
        <taxon>Moraxellales</taxon>
        <taxon>Moraxellaceae</taxon>
        <taxon>Acinetobacter</taxon>
    </lineage>
</organism>
<dbReference type="GO" id="GO:0005524">
    <property type="term" value="F:ATP binding"/>
    <property type="evidence" value="ECO:0007669"/>
    <property type="project" value="UniProtKB-UniRule"/>
</dbReference>